<dbReference type="Proteomes" id="UP000608923">
    <property type="component" value="Unassembled WGS sequence"/>
</dbReference>
<gene>
    <name evidence="1" type="ORF">GCM10010096_10860</name>
</gene>
<dbReference type="AlphaFoldDB" id="A0A8H9IG95"/>
<name>A0A8H9IG95_9BURK</name>
<evidence type="ECO:0000313" key="1">
    <source>
        <dbReference type="EMBL" id="GHC42014.1"/>
    </source>
</evidence>
<dbReference type="RefSeq" id="WP_229841047.1">
    <property type="nucleotide sequence ID" value="NZ_BMZN01000002.1"/>
</dbReference>
<keyword evidence="2" id="KW-1185">Reference proteome</keyword>
<sequence>MSTMTTYSHYIHWSDAVERGVMQNALENGESVSLTALTKAAAKQISKAANVVFKYMVELTHALNEARIRDSRMSASYW</sequence>
<reference evidence="2" key="1">
    <citation type="journal article" date="2019" name="Int. J. Syst. Evol. Microbiol.">
        <title>The Global Catalogue of Microorganisms (GCM) 10K type strain sequencing project: providing services to taxonomists for standard genome sequencing and annotation.</title>
        <authorList>
            <consortium name="The Broad Institute Genomics Platform"/>
            <consortium name="The Broad Institute Genome Sequencing Center for Infectious Disease"/>
            <person name="Wu L."/>
            <person name="Ma J."/>
        </authorList>
    </citation>
    <scope>NUCLEOTIDE SEQUENCE [LARGE SCALE GENOMIC DNA]</scope>
    <source>
        <strain evidence="2">KCTC 42083</strain>
    </source>
</reference>
<proteinExistence type="predicted"/>
<dbReference type="EMBL" id="BMZN01000002">
    <property type="protein sequence ID" value="GHC42014.1"/>
    <property type="molecule type" value="Genomic_DNA"/>
</dbReference>
<comment type="caution">
    <text evidence="1">The sequence shown here is derived from an EMBL/GenBank/DDBJ whole genome shotgun (WGS) entry which is preliminary data.</text>
</comment>
<accession>A0A8H9IG95</accession>
<evidence type="ECO:0000313" key="2">
    <source>
        <dbReference type="Proteomes" id="UP000608923"/>
    </source>
</evidence>
<organism evidence="1 2">
    <name type="scientific">Alcaligenes pakistanensis</name>
    <dbReference type="NCBI Taxonomy" id="1482717"/>
    <lineage>
        <taxon>Bacteria</taxon>
        <taxon>Pseudomonadati</taxon>
        <taxon>Pseudomonadota</taxon>
        <taxon>Betaproteobacteria</taxon>
        <taxon>Burkholderiales</taxon>
        <taxon>Alcaligenaceae</taxon>
        <taxon>Alcaligenes</taxon>
    </lineage>
</organism>
<protein>
    <submittedName>
        <fullName evidence="1">Uncharacterized protein</fullName>
    </submittedName>
</protein>